<reference evidence="1" key="2">
    <citation type="journal article" date="2021" name="PeerJ">
        <title>Extensive microbial diversity within the chicken gut microbiome revealed by metagenomics and culture.</title>
        <authorList>
            <person name="Gilroy R."/>
            <person name="Ravi A."/>
            <person name="Getino M."/>
            <person name="Pursley I."/>
            <person name="Horton D.L."/>
            <person name="Alikhan N.F."/>
            <person name="Baker D."/>
            <person name="Gharbi K."/>
            <person name="Hall N."/>
            <person name="Watson M."/>
            <person name="Adriaenssens E.M."/>
            <person name="Foster-Nyarko E."/>
            <person name="Jarju S."/>
            <person name="Secka A."/>
            <person name="Antonio M."/>
            <person name="Oren A."/>
            <person name="Chaudhuri R.R."/>
            <person name="La Ragione R."/>
            <person name="Hildebrand F."/>
            <person name="Pallen M.J."/>
        </authorList>
    </citation>
    <scope>NUCLEOTIDE SEQUENCE</scope>
    <source>
        <strain evidence="1">13766</strain>
    </source>
</reference>
<protein>
    <submittedName>
        <fullName evidence="1">Stage III sporulation protein AD</fullName>
    </submittedName>
</protein>
<dbReference type="Pfam" id="PF06686">
    <property type="entry name" value="SpoIIIAC"/>
    <property type="match status" value="1"/>
</dbReference>
<organism evidence="1 2">
    <name type="scientific">Candidatus Alectryocaccomicrobium excrementavium</name>
    <dbReference type="NCBI Taxonomy" id="2840668"/>
    <lineage>
        <taxon>Bacteria</taxon>
        <taxon>Bacillati</taxon>
        <taxon>Bacillota</taxon>
        <taxon>Clostridia</taxon>
        <taxon>Candidatus Alectryocaccomicrobium</taxon>
    </lineage>
</organism>
<evidence type="ECO:0000313" key="2">
    <source>
        <dbReference type="Proteomes" id="UP000824140"/>
    </source>
</evidence>
<proteinExistence type="predicted"/>
<dbReference type="InterPro" id="IPR025664">
    <property type="entry name" value="Spore_III_AC/AD"/>
</dbReference>
<reference evidence="1" key="1">
    <citation type="submission" date="2020-10" db="EMBL/GenBank/DDBJ databases">
        <authorList>
            <person name="Gilroy R."/>
        </authorList>
    </citation>
    <scope>NUCLEOTIDE SEQUENCE</scope>
    <source>
        <strain evidence="1">13766</strain>
    </source>
</reference>
<dbReference type="Proteomes" id="UP000824140">
    <property type="component" value="Unassembled WGS sequence"/>
</dbReference>
<sequence>MRIVALLVAASFVCAALRANRPEMAVAVSVAAGVVALALSLDDIRAAAGLIGDLSARAQLAPEGLTLLLRAAGLSLLAEFGAAICRDSGEAALAVRIEVAARLALAAMAAPLLLGVVERALALL</sequence>
<comment type="caution">
    <text evidence="1">The sequence shown here is derived from an EMBL/GenBank/DDBJ whole genome shotgun (WGS) entry which is preliminary data.</text>
</comment>
<gene>
    <name evidence="1" type="ORF">IAA84_01935</name>
</gene>
<evidence type="ECO:0000313" key="1">
    <source>
        <dbReference type="EMBL" id="HIS91758.1"/>
    </source>
</evidence>
<accession>A0A9D1FY78</accession>
<dbReference type="AlphaFoldDB" id="A0A9D1FY78"/>
<name>A0A9D1FY78_9FIRM</name>
<dbReference type="EMBL" id="DVJN01000036">
    <property type="protein sequence ID" value="HIS91758.1"/>
    <property type="molecule type" value="Genomic_DNA"/>
</dbReference>